<evidence type="ECO:0000313" key="1">
    <source>
        <dbReference type="EMBL" id="EHM50562.1"/>
    </source>
</evidence>
<comment type="caution">
    <text evidence="1">The sequence shown here is derived from an EMBL/GenBank/DDBJ whole genome shotgun (WGS) entry which is preliminary data.</text>
</comment>
<gene>
    <name evidence="1" type="ORF">HMPREF0372_01957</name>
</gene>
<reference evidence="1 2" key="1">
    <citation type="submission" date="2011-08" db="EMBL/GenBank/DDBJ databases">
        <authorList>
            <person name="Weinstock G."/>
            <person name="Sodergren E."/>
            <person name="Clifton S."/>
            <person name="Fulton L."/>
            <person name="Fulton B."/>
            <person name="Courtney L."/>
            <person name="Fronick C."/>
            <person name="Harrison M."/>
            <person name="Strong C."/>
            <person name="Farmer C."/>
            <person name="Delahaunty K."/>
            <person name="Markovic C."/>
            <person name="Hall O."/>
            <person name="Minx P."/>
            <person name="Tomlinson C."/>
            <person name="Mitreva M."/>
            <person name="Hou S."/>
            <person name="Chen J."/>
            <person name="Wollam A."/>
            <person name="Pepin K.H."/>
            <person name="Johnson M."/>
            <person name="Bhonagiri V."/>
            <person name="Zhang X."/>
            <person name="Suruliraj S."/>
            <person name="Warren W."/>
            <person name="Chinwalla A."/>
            <person name="Mardis E.R."/>
            <person name="Wilson R.K."/>
        </authorList>
    </citation>
    <scope>NUCLEOTIDE SEQUENCE [LARGE SCALE GENOMIC DNA]</scope>
    <source>
        <strain evidence="1 2">ATCC 29863</strain>
    </source>
</reference>
<dbReference type="EMBL" id="AGCK01000148">
    <property type="protein sequence ID" value="EHM50562.1"/>
    <property type="molecule type" value="Genomic_DNA"/>
</dbReference>
<protein>
    <submittedName>
        <fullName evidence="1">Uncharacterized protein</fullName>
    </submittedName>
</protein>
<evidence type="ECO:0000313" key="2">
    <source>
        <dbReference type="Proteomes" id="UP000004459"/>
    </source>
</evidence>
<organism evidence="1 2">
    <name type="scientific">Flavonifractor plautii ATCC 29863</name>
    <dbReference type="NCBI Taxonomy" id="411475"/>
    <lineage>
        <taxon>Bacteria</taxon>
        <taxon>Bacillati</taxon>
        <taxon>Bacillota</taxon>
        <taxon>Clostridia</taxon>
        <taxon>Eubacteriales</taxon>
        <taxon>Oscillospiraceae</taxon>
        <taxon>Flavonifractor</taxon>
    </lineage>
</organism>
<dbReference type="AlphaFoldDB" id="G9YR14"/>
<proteinExistence type="predicted"/>
<dbReference type="Proteomes" id="UP000004459">
    <property type="component" value="Unassembled WGS sequence"/>
</dbReference>
<name>G9YR14_FLAPL</name>
<dbReference type="HOGENOM" id="CLU_3251869_0_0_9"/>
<sequence>MKGNRQGSLSRCIKQLYETSKKFHKVQQPVEKTFSTGWQRRA</sequence>
<accession>G9YR14</accession>